<dbReference type="Proteomes" id="UP000234681">
    <property type="component" value="Chromosome 8"/>
</dbReference>
<gene>
    <name evidence="1" type="ORF">rCG_31658</name>
</gene>
<evidence type="ECO:0000313" key="1">
    <source>
        <dbReference type="EMBL" id="EDL78519.1"/>
    </source>
</evidence>
<reference evidence="1 2" key="1">
    <citation type="submission" date="2005-09" db="EMBL/GenBank/DDBJ databases">
        <authorList>
            <person name="Mural R.J."/>
            <person name="Li P.W."/>
            <person name="Adams M.D."/>
            <person name="Amanatides P.G."/>
            <person name="Baden-Tillson H."/>
            <person name="Barnstead M."/>
            <person name="Chin S.H."/>
            <person name="Dew I."/>
            <person name="Evans C.A."/>
            <person name="Ferriera S."/>
            <person name="Flanigan M."/>
            <person name="Fosler C."/>
            <person name="Glodek A."/>
            <person name="Gu Z."/>
            <person name="Holt R.A."/>
            <person name="Jennings D."/>
            <person name="Kraft C.L."/>
            <person name="Lu F."/>
            <person name="Nguyen T."/>
            <person name="Nusskern D.R."/>
            <person name="Pfannkoch C.M."/>
            <person name="Sitter C."/>
            <person name="Sutton G.G."/>
            <person name="Venter J.C."/>
            <person name="Wang Z."/>
            <person name="Woodage T."/>
            <person name="Zheng X.H."/>
            <person name="Zhong F."/>
        </authorList>
    </citation>
    <scope>NUCLEOTIDE SEQUENCE [LARGE SCALE GENOMIC DNA]</scope>
    <source>
        <strain>BN</strain>
        <strain evidence="2">Sprague-Dawley</strain>
    </source>
</reference>
<dbReference type="EMBL" id="CH473993">
    <property type="protein sequence ID" value="EDL78519.1"/>
    <property type="molecule type" value="Genomic_DNA"/>
</dbReference>
<dbReference type="AlphaFoldDB" id="A6JN49"/>
<protein>
    <submittedName>
        <fullName evidence="1">RCG31658</fullName>
    </submittedName>
</protein>
<organism evidence="1 2">
    <name type="scientific">Rattus norvegicus</name>
    <name type="common">Rat</name>
    <dbReference type="NCBI Taxonomy" id="10116"/>
    <lineage>
        <taxon>Eukaryota</taxon>
        <taxon>Metazoa</taxon>
        <taxon>Chordata</taxon>
        <taxon>Craniata</taxon>
        <taxon>Vertebrata</taxon>
        <taxon>Euteleostomi</taxon>
        <taxon>Mammalia</taxon>
        <taxon>Eutheria</taxon>
        <taxon>Euarchontoglires</taxon>
        <taxon>Glires</taxon>
        <taxon>Rodentia</taxon>
        <taxon>Myomorpha</taxon>
        <taxon>Muroidea</taxon>
        <taxon>Muridae</taxon>
        <taxon>Murinae</taxon>
        <taxon>Rattus</taxon>
    </lineage>
</organism>
<proteinExistence type="predicted"/>
<name>A6JN49_RAT</name>
<sequence>MFTRRLNSSWPLTGWYSPEAEFISVWGTAGLADVGTFSWESMAFRGSCHVVV</sequence>
<evidence type="ECO:0000313" key="2">
    <source>
        <dbReference type="Proteomes" id="UP000234681"/>
    </source>
</evidence>
<accession>A6JN49</accession>